<feature type="compositionally biased region" description="Basic and acidic residues" evidence="1">
    <location>
        <begin position="460"/>
        <end position="479"/>
    </location>
</feature>
<feature type="compositionally biased region" description="Basic and acidic residues" evidence="1">
    <location>
        <begin position="296"/>
        <end position="307"/>
    </location>
</feature>
<feature type="compositionally biased region" description="Basic and acidic residues" evidence="1">
    <location>
        <begin position="375"/>
        <end position="385"/>
    </location>
</feature>
<dbReference type="EMBL" id="LGUB01000356">
    <property type="protein sequence ID" value="KRH93388.1"/>
    <property type="molecule type" value="Genomic_DNA"/>
</dbReference>
<reference evidence="3 4" key="1">
    <citation type="submission" date="2015-07" db="EMBL/GenBank/DDBJ databases">
        <title>The genome of Pseudoloma neurophilia, a relevant intracellular parasite of the zebrafish.</title>
        <authorList>
            <person name="Ndikumana S."/>
            <person name="Pelin A."/>
            <person name="Sanders J."/>
            <person name="Corradi N."/>
        </authorList>
    </citation>
    <scope>NUCLEOTIDE SEQUENCE [LARGE SCALE GENOMIC DNA]</scope>
    <source>
        <strain evidence="3 4">MK1</strain>
    </source>
</reference>
<feature type="compositionally biased region" description="Polar residues" evidence="1">
    <location>
        <begin position="308"/>
        <end position="318"/>
    </location>
</feature>
<dbReference type="Proteomes" id="UP000051530">
    <property type="component" value="Unassembled WGS sequence"/>
</dbReference>
<feature type="compositionally biased region" description="Basic and acidic residues" evidence="1">
    <location>
        <begin position="319"/>
        <end position="330"/>
    </location>
</feature>
<keyword evidence="2" id="KW-0472">Membrane</keyword>
<feature type="compositionally biased region" description="Basic and acidic residues" evidence="1">
    <location>
        <begin position="348"/>
        <end position="367"/>
    </location>
</feature>
<feature type="compositionally biased region" description="Acidic residues" evidence="1">
    <location>
        <begin position="720"/>
        <end position="734"/>
    </location>
</feature>
<feature type="compositionally biased region" description="Low complexity" evidence="1">
    <location>
        <begin position="334"/>
        <end position="346"/>
    </location>
</feature>
<name>A0A0R0LVF6_9MICR</name>
<evidence type="ECO:0000313" key="3">
    <source>
        <dbReference type="EMBL" id="KRH93388.1"/>
    </source>
</evidence>
<feature type="compositionally biased region" description="Basic and acidic residues" evidence="1">
    <location>
        <begin position="631"/>
        <end position="671"/>
    </location>
</feature>
<sequence length="753" mass="85059">MGKKRVQIFYTLTVLGLFVACLYFLNRRTKIEAKTDDLNIRKNMVVENDEARQKLEETKKDKEQWKDADNGKVGVNGTIGQNNTVNTGTNEAEQNNLSTAQNTNQSLIQEPLNDNLTFDQSTGPYGNSFNDKDPKENLDQFLQSMEKMHMDEMKKYLPQGSVTKYSMPGLVSLPGKFNSGFDDSKENEQRYLEKDQVQQFSPEVMKNINHDETKSQELQSSLKNDLGNMIKSFEDIEKRRNGTIDRNSQDDYLSSIQGNTIPILSNMVNSKEDSQNKKTENDEDTQQNPIGPIETDPIRFVDHENKSELNQAQPITENSNKKPEDKKESNAKNPTSIILPITITTSGQKKDSEKQTERTKSADKDNSGNHSSKTMTDDKSVKETKTSPVSSPDNKISTPKDKDHEKLPSESKTPVTILPFDKHETDQNKIHDSLLGNKKNESKPKNKEEKRNILPLPQPFEEKKENKKVESNHSNDVNDKNSTVLHQTIKVSFKPSTDKEKTREQGTETNKNASIKITSSIKGAAKKKKKSKAAEMALNDQHKIESSNSGLLTDNGIIKPENTLAGQGGNIHNLSNVEKISKNYTESTPIFRNPPEATNSNKNNKKSVKKEREVPKKRPEPTNNIVPIIKFKLEDSKEHESHQEKEKSEIKKENVANQNEKEKNSGNKDGDQMVGESAIVPVYREKVPVKVEFLQPRRPVETKLSEPSAFQEDYSSTDSLEAESNEGSYEDSLYDMDRNDIPTSQPTNNKAVN</sequence>
<feature type="compositionally biased region" description="Basic and acidic residues" evidence="1">
    <location>
        <begin position="270"/>
        <end position="280"/>
    </location>
</feature>
<dbReference type="OrthoDB" id="8927116at2759"/>
<protein>
    <submittedName>
        <fullName evidence="3">Uncharacterized protein</fullName>
    </submittedName>
</protein>
<keyword evidence="2" id="KW-1133">Transmembrane helix</keyword>
<evidence type="ECO:0000313" key="4">
    <source>
        <dbReference type="Proteomes" id="UP000051530"/>
    </source>
</evidence>
<feature type="compositionally biased region" description="Basic and acidic residues" evidence="1">
    <location>
        <begin position="398"/>
        <end position="409"/>
    </location>
</feature>
<comment type="caution">
    <text evidence="3">The sequence shown here is derived from an EMBL/GenBank/DDBJ whole genome shotgun (WGS) entry which is preliminary data.</text>
</comment>
<evidence type="ECO:0000256" key="2">
    <source>
        <dbReference type="SAM" id="Phobius"/>
    </source>
</evidence>
<feature type="compositionally biased region" description="Polar residues" evidence="1">
    <location>
        <begin position="741"/>
        <end position="753"/>
    </location>
</feature>
<dbReference type="VEuPathDB" id="MicrosporidiaDB:M153_9450002424"/>
<feature type="region of interest" description="Disordered" evidence="1">
    <location>
        <begin position="263"/>
        <end position="541"/>
    </location>
</feature>
<feature type="compositionally biased region" description="Basic and acidic residues" evidence="1">
    <location>
        <begin position="496"/>
        <end position="506"/>
    </location>
</feature>
<feature type="transmembrane region" description="Helical" evidence="2">
    <location>
        <begin position="7"/>
        <end position="25"/>
    </location>
</feature>
<feature type="compositionally biased region" description="Polar residues" evidence="1">
    <location>
        <begin position="386"/>
        <end position="397"/>
    </location>
</feature>
<feature type="compositionally biased region" description="Polar residues" evidence="1">
    <location>
        <begin position="480"/>
        <end position="490"/>
    </location>
</feature>
<keyword evidence="2" id="KW-0812">Transmembrane</keyword>
<feature type="compositionally biased region" description="Low complexity" evidence="1">
    <location>
        <begin position="513"/>
        <end position="523"/>
    </location>
</feature>
<dbReference type="AlphaFoldDB" id="A0A0R0LVF6"/>
<proteinExistence type="predicted"/>
<feature type="region of interest" description="Disordered" evidence="1">
    <location>
        <begin position="55"/>
        <end position="90"/>
    </location>
</feature>
<feature type="region of interest" description="Disordered" evidence="1">
    <location>
        <begin position="585"/>
        <end position="753"/>
    </location>
</feature>
<feature type="compositionally biased region" description="Basic and acidic residues" evidence="1">
    <location>
        <begin position="55"/>
        <end position="70"/>
    </location>
</feature>
<evidence type="ECO:0000256" key="1">
    <source>
        <dbReference type="SAM" id="MobiDB-lite"/>
    </source>
</evidence>
<feature type="compositionally biased region" description="Basic and acidic residues" evidence="1">
    <location>
        <begin position="420"/>
        <end position="452"/>
    </location>
</feature>
<feature type="compositionally biased region" description="Basic and acidic residues" evidence="1">
    <location>
        <begin position="610"/>
        <end position="620"/>
    </location>
</feature>
<organism evidence="3 4">
    <name type="scientific">Pseudoloma neurophilia</name>
    <dbReference type="NCBI Taxonomy" id="146866"/>
    <lineage>
        <taxon>Eukaryota</taxon>
        <taxon>Fungi</taxon>
        <taxon>Fungi incertae sedis</taxon>
        <taxon>Microsporidia</taxon>
        <taxon>Pseudoloma</taxon>
    </lineage>
</organism>
<gene>
    <name evidence="3" type="ORF">M153_9450002424</name>
</gene>
<feature type="compositionally biased region" description="Polar residues" evidence="1">
    <location>
        <begin position="78"/>
        <end position="90"/>
    </location>
</feature>
<dbReference type="PROSITE" id="PS51257">
    <property type="entry name" value="PROKAR_LIPOPROTEIN"/>
    <property type="match status" value="1"/>
</dbReference>
<accession>A0A0R0LVF6</accession>
<keyword evidence="4" id="KW-1185">Reference proteome</keyword>